<dbReference type="RefSeq" id="WP_136348489.1">
    <property type="nucleotide sequence ID" value="NZ_SSOC01000004.1"/>
</dbReference>
<evidence type="ECO:0000259" key="2">
    <source>
        <dbReference type="PROSITE" id="PS51084"/>
    </source>
</evidence>
<dbReference type="Proteomes" id="UP000308430">
    <property type="component" value="Unassembled WGS sequence"/>
</dbReference>
<evidence type="ECO:0000313" key="3">
    <source>
        <dbReference type="EMBL" id="THF64771.1"/>
    </source>
</evidence>
<dbReference type="PIRSF" id="PIRSF000714">
    <property type="entry name" value="HIT"/>
    <property type="match status" value="1"/>
</dbReference>
<evidence type="ECO:0000256" key="1">
    <source>
        <dbReference type="PROSITE-ProRule" id="PRU00464"/>
    </source>
</evidence>
<dbReference type="AlphaFoldDB" id="A0A4S4AZH9"/>
<evidence type="ECO:0000313" key="4">
    <source>
        <dbReference type="Proteomes" id="UP000308430"/>
    </source>
</evidence>
<dbReference type="PROSITE" id="PS51084">
    <property type="entry name" value="HIT_2"/>
    <property type="match status" value="1"/>
</dbReference>
<dbReference type="InterPro" id="IPR011146">
    <property type="entry name" value="HIT-like"/>
</dbReference>
<gene>
    <name evidence="3" type="ORF">E6C76_12035</name>
</gene>
<sequence>MSCPLCRRTDELLLWEDAHCRVIRVEDEHYPGFCRVIWNTHVAEMSDLPSVQRQHLLDVVVATEQALRATLHPDKINLASLGNMVPHLHWHVIPRHAGDRHFPDPVWAAPRRDGIPLAAPGDEALSAALRDALRATRT</sequence>
<protein>
    <submittedName>
        <fullName evidence="3">HIT family protein</fullName>
    </submittedName>
</protein>
<proteinExistence type="predicted"/>
<feature type="short sequence motif" description="Histidine triad motif" evidence="1">
    <location>
        <begin position="87"/>
        <end position="91"/>
    </location>
</feature>
<dbReference type="EMBL" id="SSOC01000004">
    <property type="protein sequence ID" value="THF64771.1"/>
    <property type="molecule type" value="Genomic_DNA"/>
</dbReference>
<dbReference type="OrthoDB" id="9799145at2"/>
<dbReference type="SUPFAM" id="SSF54197">
    <property type="entry name" value="HIT-like"/>
    <property type="match status" value="1"/>
</dbReference>
<dbReference type="Gene3D" id="3.30.428.10">
    <property type="entry name" value="HIT-like"/>
    <property type="match status" value="1"/>
</dbReference>
<name>A0A4S4AZH9_9RHOO</name>
<feature type="domain" description="HIT" evidence="2">
    <location>
        <begin position="1"/>
        <end position="102"/>
    </location>
</feature>
<dbReference type="InterPro" id="IPR036265">
    <property type="entry name" value="HIT-like_sf"/>
</dbReference>
<reference evidence="3 4" key="1">
    <citation type="submission" date="2019-04" db="EMBL/GenBank/DDBJ databases">
        <title>Azoarcus nasutitermitis sp. nov. isolated from termite nest.</title>
        <authorList>
            <person name="Lin S.-Y."/>
            <person name="Hameed A."/>
            <person name="Hsu Y.-H."/>
            <person name="Young C.-C."/>
        </authorList>
    </citation>
    <scope>NUCLEOTIDE SEQUENCE [LARGE SCALE GENOMIC DNA]</scope>
    <source>
        <strain evidence="3 4">CC-YHH838</strain>
    </source>
</reference>
<dbReference type="GO" id="GO:0003824">
    <property type="term" value="F:catalytic activity"/>
    <property type="evidence" value="ECO:0007669"/>
    <property type="project" value="InterPro"/>
</dbReference>
<organism evidence="3 4">
    <name type="scientific">Pseudothauera nasutitermitis</name>
    <dbReference type="NCBI Taxonomy" id="2565930"/>
    <lineage>
        <taxon>Bacteria</taxon>
        <taxon>Pseudomonadati</taxon>
        <taxon>Pseudomonadota</taxon>
        <taxon>Betaproteobacteria</taxon>
        <taxon>Rhodocyclales</taxon>
        <taxon>Zoogloeaceae</taxon>
        <taxon>Pseudothauera</taxon>
    </lineage>
</organism>
<dbReference type="InterPro" id="IPR026026">
    <property type="entry name" value="HIT_Hint"/>
</dbReference>
<accession>A0A4S4AZH9</accession>
<keyword evidence="4" id="KW-1185">Reference proteome</keyword>
<dbReference type="Pfam" id="PF01230">
    <property type="entry name" value="HIT"/>
    <property type="match status" value="1"/>
</dbReference>
<comment type="caution">
    <text evidence="3">The sequence shown here is derived from an EMBL/GenBank/DDBJ whole genome shotgun (WGS) entry which is preliminary data.</text>
</comment>